<dbReference type="STRING" id="310781.SAMN05216259_102586"/>
<evidence type="ECO:0000256" key="1">
    <source>
        <dbReference type="ARBA" id="ARBA00022485"/>
    </source>
</evidence>
<dbReference type="GO" id="GO:0046872">
    <property type="term" value="F:metal ion binding"/>
    <property type="evidence" value="ECO:0007669"/>
    <property type="project" value="UniProtKB-KW"/>
</dbReference>
<dbReference type="InterPro" id="IPR012257">
    <property type="entry name" value="Glc_ox_4Fe-4S"/>
</dbReference>
<dbReference type="Pfam" id="PF02754">
    <property type="entry name" value="CCG"/>
    <property type="match status" value="2"/>
</dbReference>
<keyword evidence="5" id="KW-0411">Iron-sulfur</keyword>
<name>A0A1G9YIL5_9ACTN</name>
<feature type="region of interest" description="Disordered" evidence="6">
    <location>
        <begin position="1"/>
        <end position="25"/>
    </location>
</feature>
<dbReference type="InterPro" id="IPR004017">
    <property type="entry name" value="Cys_rich_dom"/>
</dbReference>
<evidence type="ECO:0000256" key="5">
    <source>
        <dbReference type="ARBA" id="ARBA00023014"/>
    </source>
</evidence>
<dbReference type="InterPro" id="IPR017900">
    <property type="entry name" value="4Fe4S_Fe_S_CS"/>
</dbReference>
<dbReference type="PANTHER" id="PTHR32479">
    <property type="entry name" value="GLYCOLATE OXIDASE IRON-SULFUR SUBUNIT"/>
    <property type="match status" value="1"/>
</dbReference>
<dbReference type="GO" id="GO:0016491">
    <property type="term" value="F:oxidoreductase activity"/>
    <property type="evidence" value="ECO:0007669"/>
    <property type="project" value="UniProtKB-ARBA"/>
</dbReference>
<proteinExistence type="predicted"/>
<dbReference type="SUPFAM" id="SSF54862">
    <property type="entry name" value="4Fe-4S ferredoxins"/>
    <property type="match status" value="1"/>
</dbReference>
<organism evidence="8 9">
    <name type="scientific">Actinacidiphila guanduensis</name>
    <dbReference type="NCBI Taxonomy" id="310781"/>
    <lineage>
        <taxon>Bacteria</taxon>
        <taxon>Bacillati</taxon>
        <taxon>Actinomycetota</taxon>
        <taxon>Actinomycetes</taxon>
        <taxon>Kitasatosporales</taxon>
        <taxon>Streptomycetaceae</taxon>
        <taxon>Actinacidiphila</taxon>
    </lineage>
</organism>
<feature type="domain" description="4Fe-4S ferredoxin-type" evidence="7">
    <location>
        <begin position="59"/>
        <end position="89"/>
    </location>
</feature>
<evidence type="ECO:0000313" key="9">
    <source>
        <dbReference type="Proteomes" id="UP000199341"/>
    </source>
</evidence>
<dbReference type="PIRSF" id="PIRSF000139">
    <property type="entry name" value="Glc_ox_4Fe-4S"/>
    <property type="match status" value="1"/>
</dbReference>
<keyword evidence="2" id="KW-0479">Metal-binding</keyword>
<dbReference type="InterPro" id="IPR009051">
    <property type="entry name" value="Helical_ferredxn"/>
</dbReference>
<keyword evidence="4" id="KW-0408">Iron</keyword>
<evidence type="ECO:0000256" key="2">
    <source>
        <dbReference type="ARBA" id="ARBA00022723"/>
    </source>
</evidence>
<dbReference type="Proteomes" id="UP000199341">
    <property type="component" value="Unassembled WGS sequence"/>
</dbReference>
<gene>
    <name evidence="8" type="ORF">SAMN05216259_102586</name>
</gene>
<dbReference type="PROSITE" id="PS51379">
    <property type="entry name" value="4FE4S_FER_2"/>
    <property type="match status" value="2"/>
</dbReference>
<sequence length="496" mass="51954">MHPNPSQDPSPAGGGSPSGPPAPAPALPLGPVVAASAASATVGLGMPGFGLPQGFDAVQPPDAALAADCVHCGFCLPSCPTYVLWGEEMDSPRGRIDLIKGGLAGEGLDATAVRHLDQCLGCMACVTACPSGVQYDKLIEATRAQVERRATRPWRERLLRTLVYSLFPHPRRLRALRVPLRACQRSGLRTLAARAGLLRLLPARLRAMEALAPRLGPAPALPRRVPAMGTRRLTVGLLTGCVQGTFFPDVNAATTRVLAAEGCEVIVPRGQGCCGALSAHAGRSREAVRFAKAVIGAFETAGVDAIVVNAAGCGSQLKEYGHLLRDEGADWPRRAAELAAKVRDIAELLDEIGPVAPRHPLEVTVAYQDACHLAHAQGVRDQPRRLLRSVPGVQLRELPEAEICCGSAGTYNLLHPEPARELGERKARAVLATGAGLMVTANPGCWMQVATTLAGMGARMPVAHTVQVLDAAIRGVPVERLLADALDGPGTPLPAP</sequence>
<reference evidence="8 9" key="1">
    <citation type="submission" date="2016-10" db="EMBL/GenBank/DDBJ databases">
        <authorList>
            <person name="de Groot N.N."/>
        </authorList>
    </citation>
    <scope>NUCLEOTIDE SEQUENCE [LARGE SCALE GENOMIC DNA]</scope>
    <source>
        <strain evidence="8 9">CGMCC 4.2022</strain>
    </source>
</reference>
<keyword evidence="9" id="KW-1185">Reference proteome</keyword>
<evidence type="ECO:0000313" key="8">
    <source>
        <dbReference type="EMBL" id="SDN09068.1"/>
    </source>
</evidence>
<evidence type="ECO:0000256" key="3">
    <source>
        <dbReference type="ARBA" id="ARBA00022737"/>
    </source>
</evidence>
<evidence type="ECO:0000256" key="4">
    <source>
        <dbReference type="ARBA" id="ARBA00023004"/>
    </source>
</evidence>
<accession>A0A1G9YIL5</accession>
<dbReference type="Gene3D" id="1.10.1060.10">
    <property type="entry name" value="Alpha-helical ferredoxin"/>
    <property type="match status" value="1"/>
</dbReference>
<dbReference type="InterPro" id="IPR017896">
    <property type="entry name" value="4Fe4S_Fe-S-bd"/>
</dbReference>
<keyword evidence="1" id="KW-0004">4Fe-4S</keyword>
<dbReference type="EMBL" id="FNIE01000002">
    <property type="protein sequence ID" value="SDN09068.1"/>
    <property type="molecule type" value="Genomic_DNA"/>
</dbReference>
<evidence type="ECO:0000259" key="7">
    <source>
        <dbReference type="PROSITE" id="PS51379"/>
    </source>
</evidence>
<evidence type="ECO:0000256" key="6">
    <source>
        <dbReference type="SAM" id="MobiDB-lite"/>
    </source>
</evidence>
<dbReference type="GO" id="GO:0051539">
    <property type="term" value="F:4 iron, 4 sulfur cluster binding"/>
    <property type="evidence" value="ECO:0007669"/>
    <property type="project" value="UniProtKB-KW"/>
</dbReference>
<feature type="domain" description="4Fe-4S ferredoxin-type" evidence="7">
    <location>
        <begin position="110"/>
        <end position="133"/>
    </location>
</feature>
<protein>
    <submittedName>
        <fullName evidence="8">Glycolate oxidase iron-sulfur subunit</fullName>
    </submittedName>
</protein>
<dbReference type="PROSITE" id="PS00198">
    <property type="entry name" value="4FE4S_FER_1"/>
    <property type="match status" value="1"/>
</dbReference>
<keyword evidence="3" id="KW-0677">Repeat</keyword>
<dbReference type="Pfam" id="PF13183">
    <property type="entry name" value="Fer4_8"/>
    <property type="match status" value="1"/>
</dbReference>
<dbReference type="AlphaFoldDB" id="A0A1G9YIL5"/>
<dbReference type="PANTHER" id="PTHR32479:SF17">
    <property type="entry name" value="GLYCOLATE OXIDASE IRON-SULFUR SUBUNIT"/>
    <property type="match status" value="1"/>
</dbReference>